<keyword evidence="3" id="KW-1185">Reference proteome</keyword>
<dbReference type="Gene3D" id="1.20.58.220">
    <property type="entry name" value="Phosphate transport system protein phou homolog 2, domain 2"/>
    <property type="match status" value="1"/>
</dbReference>
<evidence type="ECO:0008006" key="4">
    <source>
        <dbReference type="Google" id="ProtNLM"/>
    </source>
</evidence>
<evidence type="ECO:0000313" key="2">
    <source>
        <dbReference type="EMBL" id="SHG78270.1"/>
    </source>
</evidence>
<dbReference type="InterPro" id="IPR018445">
    <property type="entry name" value="Put_Phosphate_transp_reg"/>
</dbReference>
<dbReference type="PANTHER" id="PTHR37298:SF1">
    <property type="entry name" value="UPF0111 PROTEIN YKAA"/>
    <property type="match status" value="1"/>
</dbReference>
<protein>
    <recommendedName>
        <fullName evidence="4">Phosphate transport regulator</fullName>
    </recommendedName>
</protein>
<accession>A0A1M5MLL5</accession>
<dbReference type="Pfam" id="PF01865">
    <property type="entry name" value="PhoU_div"/>
    <property type="match status" value="1"/>
</dbReference>
<evidence type="ECO:0000256" key="1">
    <source>
        <dbReference type="ARBA" id="ARBA00008591"/>
    </source>
</evidence>
<dbReference type="InterPro" id="IPR038078">
    <property type="entry name" value="PhoU-like_sf"/>
</dbReference>
<proteinExistence type="inferred from homology"/>
<organism evidence="2 3">
    <name type="scientific">Thermosyntropha lipolytica DSM 11003</name>
    <dbReference type="NCBI Taxonomy" id="1123382"/>
    <lineage>
        <taxon>Bacteria</taxon>
        <taxon>Bacillati</taxon>
        <taxon>Bacillota</taxon>
        <taxon>Clostridia</taxon>
        <taxon>Eubacteriales</taxon>
        <taxon>Syntrophomonadaceae</taxon>
        <taxon>Thermosyntropha</taxon>
    </lineage>
</organism>
<dbReference type="STRING" id="1123382.SAMN02745221_00959"/>
<name>A0A1M5MLL5_9FIRM</name>
<dbReference type="PANTHER" id="PTHR37298">
    <property type="entry name" value="UPF0111 PROTEIN YKAA"/>
    <property type="match status" value="1"/>
</dbReference>
<dbReference type="OrthoDB" id="9797568at2"/>
<dbReference type="Proteomes" id="UP000242329">
    <property type="component" value="Unassembled WGS sequence"/>
</dbReference>
<dbReference type="AlphaFoldDB" id="A0A1M5MLL5"/>
<comment type="similarity">
    <text evidence="1">Belongs to the UPF0111 family.</text>
</comment>
<reference evidence="3" key="1">
    <citation type="submission" date="2016-11" db="EMBL/GenBank/DDBJ databases">
        <authorList>
            <person name="Varghese N."/>
            <person name="Submissions S."/>
        </authorList>
    </citation>
    <scope>NUCLEOTIDE SEQUENCE [LARGE SCALE GENOMIC DNA]</scope>
    <source>
        <strain evidence="3">DSM 11003</strain>
    </source>
</reference>
<sequence length="210" mass="24515">MLFRLKPRDEKFFVYFNQMADILWEASCLLKQFLSAYEEPEKNLEKMNQVEEEGDKILSQVMRQLNSSLVTPFDREDILLLVRELNNVVDHIQGTMEKIVIYKAGKPKADYILKLAAVLEEAALEIKNAVKKLPKIREEYREIIKSCDKIRALEHEGDYLYRAGIALLFEKTENVVEVIKWKEIYEHLESSLDDCENVSNVLKAIAVKYV</sequence>
<dbReference type="InterPro" id="IPR052912">
    <property type="entry name" value="UPF0111_domain"/>
</dbReference>
<dbReference type="EMBL" id="FQWY01000012">
    <property type="protein sequence ID" value="SHG78270.1"/>
    <property type="molecule type" value="Genomic_DNA"/>
</dbReference>
<evidence type="ECO:0000313" key="3">
    <source>
        <dbReference type="Proteomes" id="UP000242329"/>
    </source>
</evidence>
<gene>
    <name evidence="2" type="ORF">SAMN02745221_00959</name>
</gene>
<dbReference type="RefSeq" id="WP_073090818.1">
    <property type="nucleotide sequence ID" value="NZ_FQWY01000012.1"/>
</dbReference>